<organism evidence="1 2">
    <name type="scientific">Roseibium polysiphoniae</name>
    <dbReference type="NCBI Taxonomy" id="2571221"/>
    <lineage>
        <taxon>Bacteria</taxon>
        <taxon>Pseudomonadati</taxon>
        <taxon>Pseudomonadota</taxon>
        <taxon>Alphaproteobacteria</taxon>
        <taxon>Hyphomicrobiales</taxon>
        <taxon>Stappiaceae</taxon>
        <taxon>Roseibium</taxon>
    </lineage>
</organism>
<accession>A0ABR9CCZ1</accession>
<sequence length="78" mass="8656">MPSAKLNLTVQPYRMLSKVDAAHYCGLAVKKFESLSPVAPVAFADGVKRWDVHDLDRWIESQKASDQLDDDALVARLG</sequence>
<name>A0ABR9CCZ1_9HYPH</name>
<dbReference type="EMBL" id="JACYXJ010000006">
    <property type="protein sequence ID" value="MBD8877766.1"/>
    <property type="molecule type" value="Genomic_DNA"/>
</dbReference>
<comment type="caution">
    <text evidence="1">The sequence shown here is derived from an EMBL/GenBank/DDBJ whole genome shotgun (WGS) entry which is preliminary data.</text>
</comment>
<evidence type="ECO:0008006" key="3">
    <source>
        <dbReference type="Google" id="ProtNLM"/>
    </source>
</evidence>
<evidence type="ECO:0000313" key="2">
    <source>
        <dbReference type="Proteomes" id="UP000615687"/>
    </source>
</evidence>
<dbReference type="Proteomes" id="UP000615687">
    <property type="component" value="Unassembled WGS sequence"/>
</dbReference>
<gene>
    <name evidence="1" type="ORF">IG617_15830</name>
</gene>
<dbReference type="RefSeq" id="WP_192110241.1">
    <property type="nucleotide sequence ID" value="NZ_JACYXJ010000006.1"/>
</dbReference>
<keyword evidence="2" id="KW-1185">Reference proteome</keyword>
<protein>
    <recommendedName>
        <fullName evidence="3">AlpA family transcriptional regulator</fullName>
    </recommendedName>
</protein>
<reference evidence="1 2" key="1">
    <citation type="submission" date="2020-09" db="EMBL/GenBank/DDBJ databases">
        <title>The genome sequence of type strain Labrenzia polysiphoniae KACC 19711.</title>
        <authorList>
            <person name="Liu Y."/>
        </authorList>
    </citation>
    <scope>NUCLEOTIDE SEQUENCE [LARGE SCALE GENOMIC DNA]</scope>
    <source>
        <strain evidence="1 2">KACC 19711</strain>
    </source>
</reference>
<proteinExistence type="predicted"/>
<evidence type="ECO:0000313" key="1">
    <source>
        <dbReference type="EMBL" id="MBD8877766.1"/>
    </source>
</evidence>